<evidence type="ECO:0000313" key="2">
    <source>
        <dbReference type="Proteomes" id="UP000494174"/>
    </source>
</evidence>
<accession>A0A6P2KYG6</accession>
<gene>
    <name evidence="1" type="ORF">BLA15945_02879</name>
</gene>
<sequence length="60" mass="6557">MAADENAFIENSMGTLILLLDLYLSRYAPANSFTQLVVLSKNDGSVIVRCPMRTGIVPLL</sequence>
<dbReference type="InterPro" id="IPR010272">
    <property type="entry name" value="T6SS_TssF"/>
</dbReference>
<proteinExistence type="predicted"/>
<name>A0A6P2KYG6_BURL3</name>
<organism evidence="1 2">
    <name type="scientific">Burkholderia lata (strain ATCC 17760 / DSM 23089 / LMG 22485 / NCIMB 9086 / R18194 / 383)</name>
    <dbReference type="NCBI Taxonomy" id="482957"/>
    <lineage>
        <taxon>Bacteria</taxon>
        <taxon>Pseudomonadati</taxon>
        <taxon>Pseudomonadota</taxon>
        <taxon>Betaproteobacteria</taxon>
        <taxon>Burkholderiales</taxon>
        <taxon>Burkholderiaceae</taxon>
        <taxon>Burkholderia</taxon>
        <taxon>Burkholderia cepacia complex</taxon>
    </lineage>
</organism>
<reference evidence="1 2" key="1">
    <citation type="submission" date="2019-09" db="EMBL/GenBank/DDBJ databases">
        <authorList>
            <person name="Depoorter E."/>
        </authorList>
    </citation>
    <scope>NUCLEOTIDE SEQUENCE [LARGE SCALE GENOMIC DNA]</scope>
    <source>
        <strain evidence="1">R-15945</strain>
    </source>
</reference>
<dbReference type="Proteomes" id="UP000494174">
    <property type="component" value="Unassembled WGS sequence"/>
</dbReference>
<dbReference type="Pfam" id="PF05947">
    <property type="entry name" value="T6SS_TssF"/>
    <property type="match status" value="1"/>
</dbReference>
<dbReference type="EMBL" id="CABVPU010000008">
    <property type="protein sequence ID" value="VWB61191.1"/>
    <property type="molecule type" value="Genomic_DNA"/>
</dbReference>
<evidence type="ECO:0000313" key="1">
    <source>
        <dbReference type="EMBL" id="VWB61191.1"/>
    </source>
</evidence>
<dbReference type="AlphaFoldDB" id="A0A6P2KYG6"/>
<protein>
    <submittedName>
        <fullName evidence="1">Type VI secretion protein</fullName>
    </submittedName>
</protein>